<gene>
    <name evidence="2" type="ORF">CAMP_LOCUS5733</name>
</gene>
<evidence type="ECO:0000313" key="2">
    <source>
        <dbReference type="EMBL" id="CAI5443096.1"/>
    </source>
</evidence>
<proteinExistence type="predicted"/>
<organism evidence="2 3">
    <name type="scientific">Caenorhabditis angaria</name>
    <dbReference type="NCBI Taxonomy" id="860376"/>
    <lineage>
        <taxon>Eukaryota</taxon>
        <taxon>Metazoa</taxon>
        <taxon>Ecdysozoa</taxon>
        <taxon>Nematoda</taxon>
        <taxon>Chromadorea</taxon>
        <taxon>Rhabditida</taxon>
        <taxon>Rhabditina</taxon>
        <taxon>Rhabditomorpha</taxon>
        <taxon>Rhabditoidea</taxon>
        <taxon>Rhabditidae</taxon>
        <taxon>Peloderinae</taxon>
        <taxon>Caenorhabditis</taxon>
    </lineage>
</organism>
<comment type="caution">
    <text evidence="2">The sequence shown here is derived from an EMBL/GenBank/DDBJ whole genome shotgun (WGS) entry which is preliminary data.</text>
</comment>
<reference evidence="2" key="1">
    <citation type="submission" date="2022-11" db="EMBL/GenBank/DDBJ databases">
        <authorList>
            <person name="Kikuchi T."/>
        </authorList>
    </citation>
    <scope>NUCLEOTIDE SEQUENCE</scope>
    <source>
        <strain evidence="2">PS1010</strain>
    </source>
</reference>
<sequence length="207" mass="23690">MIHSSTMFALYFEIRGGFFILTVVGGCDTLLVYFLCNWCIFAWTFLAAFMNIELWFKVPRFYKTFNIFSIVICCSIVYTLTLSYTSVGISRKYNDLIYFNVNYIDTIFLLIIAISTFRKLSSGVFERKLVHALLIVIIRVTSTLISIMAIGCLINNESIEAHVDIQNDFTYPLLPVTFVLSFYLSSDGQKEPERHTSLGSVLPKLDN</sequence>
<feature type="transmembrane region" description="Helical" evidence="1">
    <location>
        <begin position="30"/>
        <end position="52"/>
    </location>
</feature>
<accession>A0A9P1N0F7</accession>
<feature type="transmembrane region" description="Helical" evidence="1">
    <location>
        <begin position="96"/>
        <end position="117"/>
    </location>
</feature>
<keyword evidence="1" id="KW-0812">Transmembrane</keyword>
<evidence type="ECO:0000256" key="1">
    <source>
        <dbReference type="SAM" id="Phobius"/>
    </source>
</evidence>
<dbReference type="AlphaFoldDB" id="A0A9P1N0F7"/>
<keyword evidence="3" id="KW-1185">Reference proteome</keyword>
<keyword evidence="1" id="KW-0472">Membrane</keyword>
<feature type="transmembrane region" description="Helical" evidence="1">
    <location>
        <begin position="129"/>
        <end position="149"/>
    </location>
</feature>
<dbReference type="Proteomes" id="UP001152747">
    <property type="component" value="Unassembled WGS sequence"/>
</dbReference>
<protein>
    <submittedName>
        <fullName evidence="2">Uncharacterized protein</fullName>
    </submittedName>
</protein>
<dbReference type="EMBL" id="CANHGI010000002">
    <property type="protein sequence ID" value="CAI5443096.1"/>
    <property type="molecule type" value="Genomic_DNA"/>
</dbReference>
<keyword evidence="1" id="KW-1133">Transmembrane helix</keyword>
<name>A0A9P1N0F7_9PELO</name>
<feature type="transmembrane region" description="Helical" evidence="1">
    <location>
        <begin position="64"/>
        <end position="84"/>
    </location>
</feature>
<evidence type="ECO:0000313" key="3">
    <source>
        <dbReference type="Proteomes" id="UP001152747"/>
    </source>
</evidence>